<evidence type="ECO:0000259" key="1">
    <source>
        <dbReference type="Pfam" id="PF13577"/>
    </source>
</evidence>
<evidence type="ECO:0000313" key="3">
    <source>
        <dbReference type="Proteomes" id="UP000324159"/>
    </source>
</evidence>
<organism evidence="2 3">
    <name type="scientific">Geothermobacter ehrlichii</name>
    <dbReference type="NCBI Taxonomy" id="213224"/>
    <lineage>
        <taxon>Bacteria</taxon>
        <taxon>Pseudomonadati</taxon>
        <taxon>Thermodesulfobacteriota</taxon>
        <taxon>Desulfuromonadia</taxon>
        <taxon>Desulfuromonadales</taxon>
        <taxon>Geothermobacteraceae</taxon>
        <taxon>Geothermobacter</taxon>
    </lineage>
</organism>
<dbReference type="EMBL" id="VNIB01000006">
    <property type="protein sequence ID" value="TYO98428.1"/>
    <property type="molecule type" value="Genomic_DNA"/>
</dbReference>
<gene>
    <name evidence="2" type="ORF">EDC39_10627</name>
</gene>
<dbReference type="Gene3D" id="3.10.450.50">
    <property type="match status" value="1"/>
</dbReference>
<keyword evidence="3" id="KW-1185">Reference proteome</keyword>
<reference evidence="2 3" key="1">
    <citation type="submission" date="2019-07" db="EMBL/GenBank/DDBJ databases">
        <title>Genomic Encyclopedia of Type Strains, Phase IV (KMG-IV): sequencing the most valuable type-strain genomes for metagenomic binning, comparative biology and taxonomic classification.</title>
        <authorList>
            <person name="Goeker M."/>
        </authorList>
    </citation>
    <scope>NUCLEOTIDE SEQUENCE [LARGE SCALE GENOMIC DNA]</scope>
    <source>
        <strain evidence="2 3">SS015</strain>
    </source>
</reference>
<dbReference type="InterPro" id="IPR032710">
    <property type="entry name" value="NTF2-like_dom_sf"/>
</dbReference>
<proteinExistence type="predicted"/>
<accession>A0A5D3WM89</accession>
<comment type="caution">
    <text evidence="2">The sequence shown here is derived from an EMBL/GenBank/DDBJ whole genome shotgun (WGS) entry which is preliminary data.</text>
</comment>
<name>A0A5D3WM89_9BACT</name>
<dbReference type="InterPro" id="IPR037401">
    <property type="entry name" value="SnoaL-like"/>
</dbReference>
<dbReference type="RefSeq" id="WP_187426706.1">
    <property type="nucleotide sequence ID" value="NZ_VNIB01000006.1"/>
</dbReference>
<dbReference type="Pfam" id="PF13577">
    <property type="entry name" value="SnoaL_4"/>
    <property type="match status" value="1"/>
</dbReference>
<evidence type="ECO:0000313" key="2">
    <source>
        <dbReference type="EMBL" id="TYO98428.1"/>
    </source>
</evidence>
<dbReference type="SUPFAM" id="SSF54427">
    <property type="entry name" value="NTF2-like"/>
    <property type="match status" value="1"/>
</dbReference>
<dbReference type="Proteomes" id="UP000324159">
    <property type="component" value="Unassembled WGS sequence"/>
</dbReference>
<dbReference type="AlphaFoldDB" id="A0A5D3WM89"/>
<sequence length="154" mass="18352">MTSKDLEARVTALEEIEKIKKLRYTYCYLCDEYRMDDVVNLFARGAKADFHEFGQYDGNAEIARFYKEIIPEAMTFFVHMVSNPIIDIIDSDHAEGKWYADVPATLSGEARWMCGRYEEKYIKEDGVWKFSEMKFFWLYETPFDKGWVKERMKL</sequence>
<feature type="domain" description="SnoaL-like" evidence="1">
    <location>
        <begin position="12"/>
        <end position="134"/>
    </location>
</feature>
<protein>
    <submittedName>
        <fullName evidence="2">SnoaL-like protein</fullName>
    </submittedName>
</protein>